<keyword evidence="2" id="KW-1185">Reference proteome</keyword>
<gene>
    <name evidence="1" type="ORF">KCG35_22495</name>
</gene>
<dbReference type="RefSeq" id="WP_215822108.1">
    <property type="nucleotide sequence ID" value="NZ_JAGSOY010000108.1"/>
</dbReference>
<dbReference type="EMBL" id="JAGSOY010000108">
    <property type="protein sequence ID" value="MBU2713826.1"/>
    <property type="molecule type" value="Genomic_DNA"/>
</dbReference>
<proteinExistence type="predicted"/>
<reference evidence="1 2" key="1">
    <citation type="submission" date="2021-04" db="EMBL/GenBank/DDBJ databases">
        <authorList>
            <person name="Pira H."/>
            <person name="Risdian C."/>
            <person name="Wink J."/>
        </authorList>
    </citation>
    <scope>NUCLEOTIDE SEQUENCE [LARGE SCALE GENOMIC DNA]</scope>
    <source>
        <strain evidence="1 2">WH53</strain>
    </source>
</reference>
<comment type="caution">
    <text evidence="1">The sequence shown here is derived from an EMBL/GenBank/DDBJ whole genome shotgun (WGS) entry which is preliminary data.</text>
</comment>
<sequence length="158" mass="18749">MIIVQSIEYEWDKSQRGSKFAVERSLLPEELPIDVKVADEFITFDNRGKFLSRSKNLIFCDKFIIKAHSEAQNVDVEILGKQFTYGRPATIKINSQEWVRLKYNYRRVEAQSDYSNWYFGVRIINIGIYDELHPGLFLHNKIKKIYDFQSNLYRITKV</sequence>
<organism evidence="1 2">
    <name type="scientific">Zooshikella harenae</name>
    <dbReference type="NCBI Taxonomy" id="2827238"/>
    <lineage>
        <taxon>Bacteria</taxon>
        <taxon>Pseudomonadati</taxon>
        <taxon>Pseudomonadota</taxon>
        <taxon>Gammaproteobacteria</taxon>
        <taxon>Oceanospirillales</taxon>
        <taxon>Zooshikellaceae</taxon>
        <taxon>Zooshikella</taxon>
    </lineage>
</organism>
<evidence type="ECO:0000313" key="2">
    <source>
        <dbReference type="Proteomes" id="UP000690515"/>
    </source>
</evidence>
<evidence type="ECO:0008006" key="3">
    <source>
        <dbReference type="Google" id="ProtNLM"/>
    </source>
</evidence>
<name>A0ABS5ZID0_9GAMM</name>
<dbReference type="Proteomes" id="UP000690515">
    <property type="component" value="Unassembled WGS sequence"/>
</dbReference>
<evidence type="ECO:0000313" key="1">
    <source>
        <dbReference type="EMBL" id="MBU2713826.1"/>
    </source>
</evidence>
<accession>A0ABS5ZID0</accession>
<protein>
    <recommendedName>
        <fullName evidence="3">DUF1349 domain-containing protein</fullName>
    </recommendedName>
</protein>